<gene>
    <name evidence="2" type="ORF">ATK74_1001</name>
</gene>
<name>A0A2A9CPZ3_9ACTN</name>
<evidence type="ECO:0000256" key="1">
    <source>
        <dbReference type="SAM" id="Phobius"/>
    </source>
</evidence>
<keyword evidence="1" id="KW-1133">Transmembrane helix</keyword>
<dbReference type="EMBL" id="PDJC01000001">
    <property type="protein sequence ID" value="PFG16463.1"/>
    <property type="molecule type" value="Genomic_DNA"/>
</dbReference>
<proteinExistence type="predicted"/>
<dbReference type="Proteomes" id="UP000226079">
    <property type="component" value="Unassembled WGS sequence"/>
</dbReference>
<keyword evidence="3" id="KW-1185">Reference proteome</keyword>
<dbReference type="AlphaFoldDB" id="A0A2A9CPZ3"/>
<comment type="caution">
    <text evidence="2">The sequence shown here is derived from an EMBL/GenBank/DDBJ whole genome shotgun (WGS) entry which is preliminary data.</text>
</comment>
<dbReference type="OrthoDB" id="5396526at2"/>
<reference evidence="2 3" key="1">
    <citation type="submission" date="2017-10" db="EMBL/GenBank/DDBJ databases">
        <title>Sequencing the genomes of 1000 actinobacteria strains.</title>
        <authorList>
            <person name="Klenk H.-P."/>
        </authorList>
    </citation>
    <scope>NUCLEOTIDE SEQUENCE [LARGE SCALE GENOMIC DNA]</scope>
    <source>
        <strain evidence="2 3">DSM 15597</strain>
    </source>
</reference>
<dbReference type="RefSeq" id="WP_098460000.1">
    <property type="nucleotide sequence ID" value="NZ_PDJC01000001.1"/>
</dbReference>
<evidence type="ECO:0000313" key="3">
    <source>
        <dbReference type="Proteomes" id="UP000226079"/>
    </source>
</evidence>
<accession>A0A2A9CPZ3</accession>
<keyword evidence="1" id="KW-0472">Membrane</keyword>
<evidence type="ECO:0000313" key="2">
    <source>
        <dbReference type="EMBL" id="PFG16463.1"/>
    </source>
</evidence>
<feature type="transmembrane region" description="Helical" evidence="1">
    <location>
        <begin position="32"/>
        <end position="55"/>
    </location>
</feature>
<organism evidence="2 3">
    <name type="scientific">Propionicimonas paludicola</name>
    <dbReference type="NCBI Taxonomy" id="185243"/>
    <lineage>
        <taxon>Bacteria</taxon>
        <taxon>Bacillati</taxon>
        <taxon>Actinomycetota</taxon>
        <taxon>Actinomycetes</taxon>
        <taxon>Propionibacteriales</taxon>
        <taxon>Nocardioidaceae</taxon>
        <taxon>Propionicimonas</taxon>
    </lineage>
</organism>
<keyword evidence="1" id="KW-0812">Transmembrane</keyword>
<dbReference type="InterPro" id="IPR023813">
    <property type="entry name" value="HsmA-like"/>
</dbReference>
<dbReference type="NCBIfam" id="TIGR03987">
    <property type="entry name" value="HsmA family protein"/>
    <property type="match status" value="1"/>
</dbReference>
<feature type="transmembrane region" description="Helical" evidence="1">
    <location>
        <begin position="67"/>
        <end position="90"/>
    </location>
</feature>
<feature type="transmembrane region" description="Helical" evidence="1">
    <location>
        <begin position="110"/>
        <end position="128"/>
    </location>
</feature>
<sequence length="129" mass="14160">MLVLAIVLISLALVFYTLGVWAERRSGELHWWHVAAFGVGLTADISGTSVMALIANSGATTIDKSSWLTQVMAITGGLALVLMALHLVWAAVTMVRNRAEEKRSFHRFSIVVWAIWLIPYFTGMVAAML</sequence>
<protein>
    <submittedName>
        <fullName evidence="2">Putative repeat protein (TIGR03987 family)</fullName>
    </submittedName>
</protein>